<evidence type="ECO:0000313" key="2">
    <source>
        <dbReference type="EMBL" id="GFG39476.1"/>
    </source>
</evidence>
<organism evidence="2 3">
    <name type="scientific">Coptotermes formosanus</name>
    <name type="common">Formosan subterranean termite</name>
    <dbReference type="NCBI Taxonomy" id="36987"/>
    <lineage>
        <taxon>Eukaryota</taxon>
        <taxon>Metazoa</taxon>
        <taxon>Ecdysozoa</taxon>
        <taxon>Arthropoda</taxon>
        <taxon>Hexapoda</taxon>
        <taxon>Insecta</taxon>
        <taxon>Pterygota</taxon>
        <taxon>Neoptera</taxon>
        <taxon>Polyneoptera</taxon>
        <taxon>Dictyoptera</taxon>
        <taxon>Blattodea</taxon>
        <taxon>Blattoidea</taxon>
        <taxon>Termitoidae</taxon>
        <taxon>Rhinotermitidae</taxon>
        <taxon>Coptotermes</taxon>
    </lineage>
</organism>
<dbReference type="InParanoid" id="A0A6L2Q421"/>
<sequence length="124" mass="14180">MDSTTEQSTDSTTKQPMDFTTDQSMDSTTQQSTDSTTEQSMDSTTEQSTVSQDELDYAHNVYLLALATTKLQEKVMNQTPTLQYEVERKCSHLAAVKKHYEEVKYLSRQSQLLHLEEFQNLDKG</sequence>
<feature type="compositionally biased region" description="Low complexity" evidence="1">
    <location>
        <begin position="20"/>
        <end position="49"/>
    </location>
</feature>
<evidence type="ECO:0000313" key="3">
    <source>
        <dbReference type="Proteomes" id="UP000502823"/>
    </source>
</evidence>
<dbReference type="Proteomes" id="UP000502823">
    <property type="component" value="Unassembled WGS sequence"/>
</dbReference>
<feature type="compositionally biased region" description="Low complexity" evidence="1">
    <location>
        <begin position="1"/>
        <end position="13"/>
    </location>
</feature>
<protein>
    <submittedName>
        <fullName evidence="2">Uncharacterized protein</fullName>
    </submittedName>
</protein>
<keyword evidence="3" id="KW-1185">Reference proteome</keyword>
<name>A0A6L2Q421_COPFO</name>
<proteinExistence type="predicted"/>
<accession>A0A6L2Q421</accession>
<reference evidence="3" key="1">
    <citation type="submission" date="2020-01" db="EMBL/GenBank/DDBJ databases">
        <title>Draft genome sequence of the Termite Coptotermes fromosanus.</title>
        <authorList>
            <person name="Itakura S."/>
            <person name="Yosikawa Y."/>
            <person name="Umezawa K."/>
        </authorList>
    </citation>
    <scope>NUCLEOTIDE SEQUENCE [LARGE SCALE GENOMIC DNA]</scope>
</reference>
<gene>
    <name evidence="2" type="ORF">Cfor_08425</name>
</gene>
<feature type="region of interest" description="Disordered" evidence="1">
    <location>
        <begin position="1"/>
        <end position="53"/>
    </location>
</feature>
<comment type="caution">
    <text evidence="2">The sequence shown here is derived from an EMBL/GenBank/DDBJ whole genome shotgun (WGS) entry which is preliminary data.</text>
</comment>
<dbReference type="AlphaFoldDB" id="A0A6L2Q421"/>
<evidence type="ECO:0000256" key="1">
    <source>
        <dbReference type="SAM" id="MobiDB-lite"/>
    </source>
</evidence>
<dbReference type="EMBL" id="BLKM01000900">
    <property type="protein sequence ID" value="GFG39476.1"/>
    <property type="molecule type" value="Genomic_DNA"/>
</dbReference>